<dbReference type="InterPro" id="IPR002491">
    <property type="entry name" value="ABC_transptr_periplasmic_BD"/>
</dbReference>
<comment type="caution">
    <text evidence="2">The sequence shown here is derived from an EMBL/GenBank/DDBJ whole genome shotgun (WGS) entry which is preliminary data.</text>
</comment>
<evidence type="ECO:0000313" key="2">
    <source>
        <dbReference type="EMBL" id="MFC4740568.1"/>
    </source>
</evidence>
<keyword evidence="3" id="KW-1185">Reference proteome</keyword>
<dbReference type="InterPro" id="IPR050902">
    <property type="entry name" value="ABC_Transporter_SBP"/>
</dbReference>
<proteinExistence type="predicted"/>
<evidence type="ECO:0000313" key="3">
    <source>
        <dbReference type="Proteomes" id="UP001595885"/>
    </source>
</evidence>
<dbReference type="RefSeq" id="WP_379742209.1">
    <property type="nucleotide sequence ID" value="NZ_JBHSGW010000026.1"/>
</dbReference>
<organism evidence="2 3">
    <name type="scientific">Flavobacterium ponti</name>
    <dbReference type="NCBI Taxonomy" id="665133"/>
    <lineage>
        <taxon>Bacteria</taxon>
        <taxon>Pseudomonadati</taxon>
        <taxon>Bacteroidota</taxon>
        <taxon>Flavobacteriia</taxon>
        <taxon>Flavobacteriales</taxon>
        <taxon>Flavobacteriaceae</taxon>
        <taxon>Flavobacterium</taxon>
    </lineage>
</organism>
<dbReference type="Gene3D" id="3.40.50.1980">
    <property type="entry name" value="Nitrogenase molybdenum iron protein domain"/>
    <property type="match status" value="2"/>
</dbReference>
<dbReference type="Proteomes" id="UP001595885">
    <property type="component" value="Unassembled WGS sequence"/>
</dbReference>
<protein>
    <submittedName>
        <fullName evidence="2">ABC transporter substrate-binding protein</fullName>
    </submittedName>
</protein>
<dbReference type="PANTHER" id="PTHR30535">
    <property type="entry name" value="VITAMIN B12-BINDING PROTEIN"/>
    <property type="match status" value="1"/>
</dbReference>
<dbReference type="EMBL" id="JBHSGW010000026">
    <property type="protein sequence ID" value="MFC4740568.1"/>
    <property type="molecule type" value="Genomic_DNA"/>
</dbReference>
<sequence>MHKILKAFLFSILFFGLIQCKKTKNIAKATVNENEIIHAEGFSLVEYDDFSILKVKNTYPESDETFTYVLHRENVIVPDSLQKFTAIQIPIQKIIVTSTTHIPSLEMLGVENTLVAFPSLKYISSETTRERIDQGKVREIGKNQSLNTEIILDLNPDVIIGFSVDGDMKTYKNLEKSGQKVIFNSDWTEKTPLGKAEWIKFFGALYDKNEKANAEFESIEESYNKALKLAQKAEIKPTVFAGAIYEDQWFLPQGDSWAALFLKEANGNYLWSDTEGTGSLALSFETVLDKAKDADFWIGPGQFTSIDEIIKDNKNYKFFKAVETKNVYSFSTKKGKTGGIIYYELAPNRPDLVLKDMIKILHPELLPNYELFFFEQLQ</sequence>
<dbReference type="Pfam" id="PF01497">
    <property type="entry name" value="Peripla_BP_2"/>
    <property type="match status" value="1"/>
</dbReference>
<accession>A0ABV9P4N0</accession>
<gene>
    <name evidence="2" type="ORF">ACFO3U_11255</name>
</gene>
<evidence type="ECO:0000259" key="1">
    <source>
        <dbReference type="PROSITE" id="PS50983"/>
    </source>
</evidence>
<name>A0ABV9P4N0_9FLAO</name>
<dbReference type="PROSITE" id="PS50983">
    <property type="entry name" value="FE_B12_PBP"/>
    <property type="match status" value="1"/>
</dbReference>
<feature type="domain" description="Fe/B12 periplasmic-binding" evidence="1">
    <location>
        <begin position="93"/>
        <end position="365"/>
    </location>
</feature>
<dbReference type="SUPFAM" id="SSF53807">
    <property type="entry name" value="Helical backbone' metal receptor"/>
    <property type="match status" value="1"/>
</dbReference>
<dbReference type="PANTHER" id="PTHR30535:SF34">
    <property type="entry name" value="MOLYBDATE-BINDING PROTEIN MOLA"/>
    <property type="match status" value="1"/>
</dbReference>
<reference evidence="3" key="1">
    <citation type="journal article" date="2019" name="Int. J. Syst. Evol. Microbiol.">
        <title>The Global Catalogue of Microorganisms (GCM) 10K type strain sequencing project: providing services to taxonomists for standard genome sequencing and annotation.</title>
        <authorList>
            <consortium name="The Broad Institute Genomics Platform"/>
            <consortium name="The Broad Institute Genome Sequencing Center for Infectious Disease"/>
            <person name="Wu L."/>
            <person name="Ma J."/>
        </authorList>
    </citation>
    <scope>NUCLEOTIDE SEQUENCE [LARGE SCALE GENOMIC DNA]</scope>
    <source>
        <strain evidence="3">CCUG 50349</strain>
    </source>
</reference>